<dbReference type="CDD" id="cd07176">
    <property type="entry name" value="terB"/>
    <property type="match status" value="1"/>
</dbReference>
<dbReference type="EMBL" id="JAEVLS010000001">
    <property type="protein sequence ID" value="MBM0104296.1"/>
    <property type="molecule type" value="Genomic_DNA"/>
</dbReference>
<dbReference type="SUPFAM" id="SSF158682">
    <property type="entry name" value="TerB-like"/>
    <property type="match status" value="1"/>
</dbReference>
<dbReference type="InterPro" id="IPR029024">
    <property type="entry name" value="TerB-like"/>
</dbReference>
<dbReference type="Proteomes" id="UP000661077">
    <property type="component" value="Unassembled WGS sequence"/>
</dbReference>
<organism evidence="1 2">
    <name type="scientific">Steroidobacter gossypii</name>
    <dbReference type="NCBI Taxonomy" id="2805490"/>
    <lineage>
        <taxon>Bacteria</taxon>
        <taxon>Pseudomonadati</taxon>
        <taxon>Pseudomonadota</taxon>
        <taxon>Gammaproteobacteria</taxon>
        <taxon>Steroidobacterales</taxon>
        <taxon>Steroidobacteraceae</taxon>
        <taxon>Steroidobacter</taxon>
    </lineage>
</organism>
<accession>A0ABS1WTJ1</accession>
<keyword evidence="2" id="KW-1185">Reference proteome</keyword>
<evidence type="ECO:0000313" key="2">
    <source>
        <dbReference type="Proteomes" id="UP000661077"/>
    </source>
</evidence>
<reference evidence="1 2" key="1">
    <citation type="journal article" date="2021" name="Int. J. Syst. Evol. Microbiol.">
        <title>Steroidobacter gossypii sp. nov., isolated from soil of cotton cropping field.</title>
        <authorList>
            <person name="Huang R."/>
            <person name="Yang S."/>
            <person name="Zhen C."/>
            <person name="Liu W."/>
        </authorList>
    </citation>
    <scope>NUCLEOTIDE SEQUENCE [LARGE SCALE GENOMIC DNA]</scope>
    <source>
        <strain evidence="1 2">S1-65</strain>
    </source>
</reference>
<dbReference type="Gene3D" id="1.10.3680.10">
    <property type="entry name" value="TerB-like"/>
    <property type="match status" value="1"/>
</dbReference>
<name>A0ABS1WTJ1_9GAMM</name>
<dbReference type="Pfam" id="PF04391">
    <property type="entry name" value="DUF533"/>
    <property type="match status" value="1"/>
</dbReference>
<evidence type="ECO:0000313" key="1">
    <source>
        <dbReference type="EMBL" id="MBM0104296.1"/>
    </source>
</evidence>
<comment type="caution">
    <text evidence="1">The sequence shown here is derived from an EMBL/GenBank/DDBJ whole genome shotgun (WGS) entry which is preliminary data.</text>
</comment>
<proteinExistence type="predicted"/>
<sequence length="325" mass="34385">MNAREQEAVLTIALLAAFSDGDKDEREREEIKRIAQSLAGEAGSPQLAQIYQSVLLKRVDLSQAAAALTDPTHKQLAYEMAVCVCDADAVASDAEKTFLQELRAALGLDVKQTMEIEKEAAALADAPLPNTPVAAAAATSVAQSASGGARQATMSDAELDKYILNHSIVNGAIELLPQSLATMAIIPLQVKLVYRIGQAYGFQLDKGHIREFIATAGVGLTSQYVEQFGRKLLGGLLGSVAGGLGRGLGRVTAGAAMSFATTYALGQLAKRYYSGGRQMNAALIQQTYQSLLGQAKQLQGQYSPEIQHKANTLDVGQVMAMVKSA</sequence>
<protein>
    <submittedName>
        <fullName evidence="1">DUF533 domain-containing protein</fullName>
    </submittedName>
</protein>
<dbReference type="InterPro" id="IPR007486">
    <property type="entry name" value="YebE"/>
</dbReference>
<gene>
    <name evidence="1" type="ORF">JM946_06040</name>
</gene>
<dbReference type="RefSeq" id="WP_203166250.1">
    <property type="nucleotide sequence ID" value="NZ_JAEVLS010000001.1"/>
</dbReference>